<evidence type="ECO:0000313" key="6">
    <source>
        <dbReference type="EMBL" id="JAW15651.1"/>
    </source>
</evidence>
<comment type="subcellular location">
    <subcellularLocation>
        <location evidence="1">Secreted</location>
    </subcellularLocation>
</comment>
<dbReference type="EMBL" id="GFTR01000775">
    <property type="protein sequence ID" value="JAW15651.1"/>
    <property type="molecule type" value="Transcribed_RNA"/>
</dbReference>
<dbReference type="GO" id="GO:0051707">
    <property type="term" value="P:response to other organism"/>
    <property type="evidence" value="ECO:0007669"/>
    <property type="project" value="UniProtKB-ARBA"/>
</dbReference>
<dbReference type="Gene3D" id="3.30.30.10">
    <property type="entry name" value="Knottin, scorpion toxin-like"/>
    <property type="match status" value="1"/>
</dbReference>
<reference evidence="6" key="1">
    <citation type="journal article" date="2018" name="PLoS Negl. Trop. Dis.">
        <title>An insight into the salivary gland and fat body transcriptome of Panstrongylus lignarius (Hemiptera: Heteroptera), the main vector of Chagas disease in Peru.</title>
        <authorList>
            <person name="Nevoa J.C."/>
            <person name="Mendes M.T."/>
            <person name="da Silva M.V."/>
            <person name="Soares S.C."/>
            <person name="Oliveira C.J.F."/>
            <person name="Ribeiro J.M.C."/>
        </authorList>
    </citation>
    <scope>NUCLEOTIDE SEQUENCE</scope>
</reference>
<evidence type="ECO:0000256" key="1">
    <source>
        <dbReference type="ARBA" id="ARBA00004613"/>
    </source>
</evidence>
<evidence type="ECO:0000259" key="5">
    <source>
        <dbReference type="Pfam" id="PF00304"/>
    </source>
</evidence>
<feature type="chain" id="PRO_5013302202" evidence="4">
    <location>
        <begin position="16"/>
        <end position="79"/>
    </location>
</feature>
<keyword evidence="3" id="KW-1015">Disulfide bond</keyword>
<feature type="signal peptide" evidence="4">
    <location>
        <begin position="1"/>
        <end position="15"/>
    </location>
</feature>
<evidence type="ECO:0000256" key="3">
    <source>
        <dbReference type="ARBA" id="ARBA00023157"/>
    </source>
</evidence>
<dbReference type="InterPro" id="IPR003614">
    <property type="entry name" value="Knottins"/>
</dbReference>
<proteinExistence type="predicted"/>
<accession>A0A224Y528</accession>
<keyword evidence="2" id="KW-0964">Secreted</keyword>
<dbReference type="Pfam" id="PF00304">
    <property type="entry name" value="Gamma-thionin"/>
    <property type="match status" value="1"/>
</dbReference>
<sequence length="79" mass="8865">MKYFILVTLLTISLASTIISSITTEIKMDNSDSWITTPCDYKSKYTKIFAPNHAGCRNHCIKQGLTGGHCSYRNCICEI</sequence>
<protein>
    <submittedName>
        <fullName evidence="6">Putative defensin b</fullName>
    </submittedName>
</protein>
<dbReference type="SUPFAM" id="SSF57095">
    <property type="entry name" value="Scorpion toxin-like"/>
    <property type="match status" value="1"/>
</dbReference>
<evidence type="ECO:0000256" key="2">
    <source>
        <dbReference type="ARBA" id="ARBA00022525"/>
    </source>
</evidence>
<name>A0A224Y528_9HEMI</name>
<keyword evidence="4" id="KW-0732">Signal</keyword>
<dbReference type="InterPro" id="IPR036574">
    <property type="entry name" value="Scorpion_toxin-like_sf"/>
</dbReference>
<feature type="domain" description="Knottins-like" evidence="5">
    <location>
        <begin position="39"/>
        <end position="78"/>
    </location>
</feature>
<evidence type="ECO:0000256" key="4">
    <source>
        <dbReference type="SAM" id="SignalP"/>
    </source>
</evidence>
<organism evidence="6">
    <name type="scientific">Panstrongylus lignarius</name>
    <dbReference type="NCBI Taxonomy" id="156445"/>
    <lineage>
        <taxon>Eukaryota</taxon>
        <taxon>Metazoa</taxon>
        <taxon>Ecdysozoa</taxon>
        <taxon>Arthropoda</taxon>
        <taxon>Hexapoda</taxon>
        <taxon>Insecta</taxon>
        <taxon>Pterygota</taxon>
        <taxon>Neoptera</taxon>
        <taxon>Paraneoptera</taxon>
        <taxon>Hemiptera</taxon>
        <taxon>Heteroptera</taxon>
        <taxon>Panheteroptera</taxon>
        <taxon>Cimicomorpha</taxon>
        <taxon>Reduviidae</taxon>
        <taxon>Triatominae</taxon>
        <taxon>Panstrongylus</taxon>
    </lineage>
</organism>
<dbReference type="AlphaFoldDB" id="A0A224Y528"/>